<evidence type="ECO:0000313" key="1">
    <source>
        <dbReference type="EMBL" id="TKJ39872.1"/>
    </source>
</evidence>
<evidence type="ECO:0000313" key="2">
    <source>
        <dbReference type="Proteomes" id="UP000317778"/>
    </source>
</evidence>
<protein>
    <submittedName>
        <fullName evidence="1">Uncharacterized protein</fullName>
    </submittedName>
</protein>
<comment type="caution">
    <text evidence="1">The sequence shown here is derived from an EMBL/GenBank/DDBJ whole genome shotgun (WGS) entry which is preliminary data.</text>
</comment>
<gene>
    <name evidence="1" type="ORF">CEE36_10090</name>
</gene>
<dbReference type="AlphaFoldDB" id="A0A532UYA0"/>
<accession>A0A532UYA0</accession>
<organism evidence="1 2">
    <name type="scientific">candidate division TA06 bacterium B3_TA06</name>
    <dbReference type="NCBI Taxonomy" id="2012487"/>
    <lineage>
        <taxon>Bacteria</taxon>
        <taxon>Bacteria division TA06</taxon>
    </lineage>
</organism>
<dbReference type="InterPro" id="IPR032675">
    <property type="entry name" value="LRR_dom_sf"/>
</dbReference>
<reference evidence="1 2" key="1">
    <citation type="submission" date="2017-06" db="EMBL/GenBank/DDBJ databases">
        <title>Novel microbial phyla capable of carbon fixation and sulfur reduction in deep-sea sediments.</title>
        <authorList>
            <person name="Huang J."/>
            <person name="Baker B."/>
            <person name="Wang Y."/>
        </authorList>
    </citation>
    <scope>NUCLEOTIDE SEQUENCE [LARGE SCALE GENOMIC DNA]</scope>
    <source>
        <strain evidence="1">B3_TA06</strain>
    </source>
</reference>
<dbReference type="Proteomes" id="UP000317778">
    <property type="component" value="Unassembled WGS sequence"/>
</dbReference>
<dbReference type="EMBL" id="NJBO01000022">
    <property type="protein sequence ID" value="TKJ39872.1"/>
    <property type="molecule type" value="Genomic_DNA"/>
</dbReference>
<name>A0A532UYA0_UNCT6</name>
<proteinExistence type="predicted"/>
<sequence length="957" mass="109622">MISCTRSVKPPRITREVFIKHRDMVLDRIGAYTFTFKFDRELAEDRRFNQPQYPEYAEQHKRLARFSQFMKVTNISPVYPVTRYAVQVKISPAQALAVLGNNVNVMWDISNKYPKRSPKDSGKPPFGIWFYPHFSGPSPFPPEEKPPDLLEDMSGGTKGQDKIRDILMQRHLASAEILVSSEYEVKENYLSGEIGNIEDFRWLRVGIWHEIIELAIIYMATEGFCFPYWMYHNLLDTEKRGEGAKNFANNAVCEVQASLENERSLWLYWDDDDEDPPFDAFESAAFCREEDAEYATGKAKAMEEFDNWAAAYEKWKEAEKAWEVAIRAWQAVPHHPDRDKKIDEARERLAEAKIRKGIAQSEAQRGATKQAPSWNVAGSGTEKITIHYSDWPNGFRAKILDYKERKVTEVSGTPGTKEGKVEWGKDADPGTYYVEVNVSGERSEKVIIKKPLAWQAKVKFGSNGPYISITPKIGTKWPKGKGFGFSIHNSSGSKLGFVNVQDSNRTGEVTWGRESNQRFGDWGKHTIWAYANDPGLQKMFKDKNFFPNWKTEVEIPAPSFKVNGAKASVAVAAKGPLIAPDTEQSLSIEYDNWPGKFEGIRQVSIDFFRVRSSIGKMRIMRFTLSLLVIGLLLIGVLGCKKQAEILSSQQAQPEPRTLRIYRDGIFERKIDVSGWEVGEDVIHLSGYNSCANDSFCYYYPWRGEDSIDYRIDEVYLFVNGIAVGSPLNPRRGLYHTLEDSCYFWKDSILTTWIDLTHWNDEDFGWGPWDQYPNLKVVRVSVDCHYPHTTSRHFFGYIESFIRHGRIAKFGVFYGQEEPPDSVDVYLYCLCLCDFCLRDQIEGINLKGIEIVGCGVTTNLSLRYLRKSKGLRYLELHMCKVNNLGLRHLKYLPNLRELSLDCPKVDNRGIRYLKKLTNLRVLYLAGETNINSSGIAELKKALPDCKIVIRGWNSSGFY</sequence>
<dbReference type="Gene3D" id="3.80.10.10">
    <property type="entry name" value="Ribonuclease Inhibitor"/>
    <property type="match status" value="1"/>
</dbReference>
<dbReference type="SUPFAM" id="SSF52047">
    <property type="entry name" value="RNI-like"/>
    <property type="match status" value="1"/>
</dbReference>